<dbReference type="AlphaFoldDB" id="A0A1J1HRT0"/>
<accession>A0A1J1HRT0</accession>
<evidence type="ECO:0000313" key="2">
    <source>
        <dbReference type="Proteomes" id="UP000183832"/>
    </source>
</evidence>
<keyword evidence="2" id="KW-1185">Reference proteome</keyword>
<proteinExistence type="predicted"/>
<dbReference type="Proteomes" id="UP000183832">
    <property type="component" value="Unassembled WGS sequence"/>
</dbReference>
<name>A0A1J1HRT0_9DIPT</name>
<sequence length="115" mass="13908">MEEFVHEKLTLFLIICKDVSNKVLEFYDFYVDDSWLRIYQTTFNKHPQLKKNIKTNYLEKLTAVVPTQVPKDLYGKLSFNRRQQKKENTYIRPCIIILSFFLDDEDVEENHHIAY</sequence>
<dbReference type="EMBL" id="CVRI01000010">
    <property type="protein sequence ID" value="CRK88897.1"/>
    <property type="molecule type" value="Genomic_DNA"/>
</dbReference>
<evidence type="ECO:0000313" key="1">
    <source>
        <dbReference type="EMBL" id="CRK88897.1"/>
    </source>
</evidence>
<organism evidence="1 2">
    <name type="scientific">Clunio marinus</name>
    <dbReference type="NCBI Taxonomy" id="568069"/>
    <lineage>
        <taxon>Eukaryota</taxon>
        <taxon>Metazoa</taxon>
        <taxon>Ecdysozoa</taxon>
        <taxon>Arthropoda</taxon>
        <taxon>Hexapoda</taxon>
        <taxon>Insecta</taxon>
        <taxon>Pterygota</taxon>
        <taxon>Neoptera</taxon>
        <taxon>Endopterygota</taxon>
        <taxon>Diptera</taxon>
        <taxon>Nematocera</taxon>
        <taxon>Chironomoidea</taxon>
        <taxon>Chironomidae</taxon>
        <taxon>Clunio</taxon>
    </lineage>
</organism>
<gene>
    <name evidence="1" type="ORF">CLUMA_CG002823</name>
</gene>
<protein>
    <submittedName>
        <fullName evidence="1">CLUMA_CG002823, isoform A</fullName>
    </submittedName>
</protein>
<reference evidence="1 2" key="1">
    <citation type="submission" date="2015-04" db="EMBL/GenBank/DDBJ databases">
        <authorList>
            <person name="Syromyatnikov M.Y."/>
            <person name="Popov V.N."/>
        </authorList>
    </citation>
    <scope>NUCLEOTIDE SEQUENCE [LARGE SCALE GENOMIC DNA]</scope>
</reference>